<feature type="transmembrane region" description="Helical" evidence="12">
    <location>
        <begin position="120"/>
        <end position="149"/>
    </location>
</feature>
<dbReference type="GO" id="GO:0009055">
    <property type="term" value="F:electron transfer activity"/>
    <property type="evidence" value="ECO:0007669"/>
    <property type="project" value="TreeGrafter"/>
</dbReference>
<dbReference type="GO" id="GO:0019646">
    <property type="term" value="P:aerobic electron transport chain"/>
    <property type="evidence" value="ECO:0007669"/>
    <property type="project" value="TreeGrafter"/>
</dbReference>
<evidence type="ECO:0000256" key="7">
    <source>
        <dbReference type="ARBA" id="ARBA00022723"/>
    </source>
</evidence>
<keyword evidence="11 12" id="KW-0472">Membrane</keyword>
<feature type="transmembrane region" description="Helical" evidence="12">
    <location>
        <begin position="214"/>
        <end position="235"/>
    </location>
</feature>
<keyword evidence="9 12" id="KW-1133">Transmembrane helix</keyword>
<dbReference type="GO" id="GO:0005886">
    <property type="term" value="C:plasma membrane"/>
    <property type="evidence" value="ECO:0007669"/>
    <property type="project" value="UniProtKB-SubCell"/>
</dbReference>
<reference evidence="14" key="1">
    <citation type="submission" date="2016-06" db="EMBL/GenBank/DDBJ databases">
        <title>Draft genome sequence of Desulfoplanes formicivorans strain Pf12B.</title>
        <authorList>
            <person name="Watanabe M."/>
            <person name="Kojima H."/>
            <person name="Fukui M."/>
        </authorList>
    </citation>
    <scope>NUCLEOTIDE SEQUENCE [LARGE SCALE GENOMIC DNA]</scope>
    <source>
        <strain evidence="14">Pf12B</strain>
    </source>
</reference>
<keyword evidence="14" id="KW-1185">Reference proteome</keyword>
<keyword evidence="5" id="KW-0349">Heme</keyword>
<evidence type="ECO:0000256" key="8">
    <source>
        <dbReference type="ARBA" id="ARBA00022982"/>
    </source>
</evidence>
<dbReference type="GO" id="GO:0016682">
    <property type="term" value="F:oxidoreductase activity, acting on diphenols and related substances as donors, oxygen as acceptor"/>
    <property type="evidence" value="ECO:0007669"/>
    <property type="project" value="TreeGrafter"/>
</dbReference>
<evidence type="ECO:0000256" key="6">
    <source>
        <dbReference type="ARBA" id="ARBA00022692"/>
    </source>
</evidence>
<feature type="transmembrane region" description="Helical" evidence="12">
    <location>
        <begin position="89"/>
        <end position="108"/>
    </location>
</feature>
<comment type="caution">
    <text evidence="13">The sequence shown here is derived from an EMBL/GenBank/DDBJ whole genome shotgun (WGS) entry which is preliminary data.</text>
</comment>
<sequence length="378" mass="41827">MFGNLAHTQLQELWWIVVSLVGSLFVFMTFVQGGQSLLGTIAKTDRQKSLVINSLGRKWELTYTTLVLFGGAFFAAFPKFYATSFGGAYWVWIAILFTFSLQAVSYEFRKKDGNLLGARVYETFLFINGAIGILLVGAAVGTFFTGSHFQVNAFNLSSWKHPLRGLEAALVPFNLAMGLLLVFLSRALGAMYLVNNIRHAKIEEKARSAAFRNFLYLVPFLLYILYSLLTMQGFALDPATGTISLEKGKYFVNLMAMPIVMLLLITGILLIAGAAVITGYTSKRLGIWLAGPGTVFTCLSIFFLAGFNNTAFYPSIFDLQSSLTIYNASSSHYTLTAMSYIALAVPFVLAYIAWVWKLMDAKKLDASEFDGETANDLY</sequence>
<feature type="transmembrane region" description="Helical" evidence="12">
    <location>
        <begin position="59"/>
        <end position="77"/>
    </location>
</feature>
<feature type="transmembrane region" description="Helical" evidence="12">
    <location>
        <begin position="255"/>
        <end position="278"/>
    </location>
</feature>
<dbReference type="RefSeq" id="WP_069857288.1">
    <property type="nucleotide sequence ID" value="NZ_BDFE01000007.1"/>
</dbReference>
<name>A0A194AG80_9BACT</name>
<evidence type="ECO:0000256" key="2">
    <source>
        <dbReference type="ARBA" id="ARBA00007543"/>
    </source>
</evidence>
<comment type="similarity">
    <text evidence="2">Belongs to the cytochrome ubiquinol oxidase subunit 2 family.</text>
</comment>
<evidence type="ECO:0000256" key="4">
    <source>
        <dbReference type="ARBA" id="ARBA00022475"/>
    </source>
</evidence>
<evidence type="ECO:0000256" key="5">
    <source>
        <dbReference type="ARBA" id="ARBA00022617"/>
    </source>
</evidence>
<evidence type="ECO:0000256" key="3">
    <source>
        <dbReference type="ARBA" id="ARBA00022448"/>
    </source>
</evidence>
<dbReference type="AlphaFoldDB" id="A0A194AG80"/>
<evidence type="ECO:0000256" key="12">
    <source>
        <dbReference type="SAM" id="Phobius"/>
    </source>
</evidence>
<evidence type="ECO:0000313" key="13">
    <source>
        <dbReference type="EMBL" id="GAU07784.1"/>
    </source>
</evidence>
<dbReference type="STRING" id="1592317.DPF_0483"/>
<organism evidence="13 14">
    <name type="scientific">Desulfoplanes formicivorans</name>
    <dbReference type="NCBI Taxonomy" id="1592317"/>
    <lineage>
        <taxon>Bacteria</taxon>
        <taxon>Pseudomonadati</taxon>
        <taxon>Thermodesulfobacteriota</taxon>
        <taxon>Desulfovibrionia</taxon>
        <taxon>Desulfovibrionales</taxon>
        <taxon>Desulfoplanaceae</taxon>
        <taxon>Desulfoplanes</taxon>
    </lineage>
</organism>
<evidence type="ECO:0000256" key="11">
    <source>
        <dbReference type="ARBA" id="ARBA00023136"/>
    </source>
</evidence>
<evidence type="ECO:0000256" key="1">
    <source>
        <dbReference type="ARBA" id="ARBA00004651"/>
    </source>
</evidence>
<gene>
    <name evidence="13" type="ORF">DPF_0483</name>
</gene>
<keyword evidence="3" id="KW-0813">Transport</keyword>
<dbReference type="OrthoDB" id="9776710at2"/>
<feature type="transmembrane region" description="Helical" evidence="12">
    <location>
        <begin position="13"/>
        <end position="38"/>
    </location>
</feature>
<keyword evidence="8" id="KW-0249">Electron transport</keyword>
<dbReference type="EMBL" id="BDFE01000007">
    <property type="protein sequence ID" value="GAU07784.1"/>
    <property type="molecule type" value="Genomic_DNA"/>
</dbReference>
<keyword evidence="7" id="KW-0479">Metal-binding</keyword>
<dbReference type="GO" id="GO:0046872">
    <property type="term" value="F:metal ion binding"/>
    <property type="evidence" value="ECO:0007669"/>
    <property type="project" value="UniProtKB-KW"/>
</dbReference>
<dbReference type="PANTHER" id="PTHR43141:SF5">
    <property type="entry name" value="CYTOCHROME BD-I UBIQUINOL OXIDASE SUBUNIT 2"/>
    <property type="match status" value="1"/>
</dbReference>
<dbReference type="PANTHER" id="PTHR43141">
    <property type="entry name" value="CYTOCHROME BD2 SUBUNIT II"/>
    <property type="match status" value="1"/>
</dbReference>
<keyword evidence="4" id="KW-1003">Cell membrane</keyword>
<protein>
    <submittedName>
        <fullName evidence="13">Cytochrome D ubiquinol oxidase, subunit II</fullName>
    </submittedName>
</protein>
<evidence type="ECO:0000256" key="10">
    <source>
        <dbReference type="ARBA" id="ARBA00023004"/>
    </source>
</evidence>
<comment type="subcellular location">
    <subcellularLocation>
        <location evidence="1">Cell membrane</location>
        <topology evidence="1">Multi-pass membrane protein</topology>
    </subcellularLocation>
</comment>
<evidence type="ECO:0000313" key="14">
    <source>
        <dbReference type="Proteomes" id="UP000095200"/>
    </source>
</evidence>
<dbReference type="GO" id="GO:0070069">
    <property type="term" value="C:cytochrome complex"/>
    <property type="evidence" value="ECO:0007669"/>
    <property type="project" value="TreeGrafter"/>
</dbReference>
<dbReference type="Pfam" id="PF02322">
    <property type="entry name" value="Cyt_bd_oxida_II"/>
    <property type="match status" value="1"/>
</dbReference>
<accession>A0A194AG80</accession>
<feature type="transmembrane region" description="Helical" evidence="12">
    <location>
        <begin position="337"/>
        <end position="356"/>
    </location>
</feature>
<feature type="transmembrane region" description="Helical" evidence="12">
    <location>
        <begin position="169"/>
        <end position="194"/>
    </location>
</feature>
<evidence type="ECO:0000256" key="9">
    <source>
        <dbReference type="ARBA" id="ARBA00022989"/>
    </source>
</evidence>
<proteinExistence type="inferred from homology"/>
<keyword evidence="6 12" id="KW-0812">Transmembrane</keyword>
<feature type="transmembrane region" description="Helical" evidence="12">
    <location>
        <begin position="285"/>
        <end position="307"/>
    </location>
</feature>
<dbReference type="Proteomes" id="UP000095200">
    <property type="component" value="Unassembled WGS sequence"/>
</dbReference>
<dbReference type="NCBIfam" id="TIGR00203">
    <property type="entry name" value="cydB"/>
    <property type="match status" value="1"/>
</dbReference>
<keyword evidence="10" id="KW-0408">Iron</keyword>
<dbReference type="InterPro" id="IPR003317">
    <property type="entry name" value="Cyt-d_oxidase_su2"/>
</dbReference>